<dbReference type="SMART" id="SM00179">
    <property type="entry name" value="EGF_CA"/>
    <property type="match status" value="3"/>
</dbReference>
<name>A0A7R9JVX7_TIMGE</name>
<dbReference type="GO" id="GO:0043005">
    <property type="term" value="C:neuron projection"/>
    <property type="evidence" value="ECO:0007669"/>
    <property type="project" value="UniProtKB-ARBA"/>
</dbReference>
<keyword evidence="9 11" id="KW-1015">Disulfide bond</keyword>
<dbReference type="GO" id="GO:0005509">
    <property type="term" value="F:calcium ion binding"/>
    <property type="evidence" value="ECO:0007669"/>
    <property type="project" value="InterPro"/>
</dbReference>
<feature type="region of interest" description="Disordered" evidence="12">
    <location>
        <begin position="422"/>
        <end position="448"/>
    </location>
</feature>
<evidence type="ECO:0000256" key="3">
    <source>
        <dbReference type="ARBA" id="ARBA00022536"/>
    </source>
</evidence>
<dbReference type="PROSITE" id="PS00010">
    <property type="entry name" value="ASX_HYDROXYL"/>
    <property type="match status" value="2"/>
</dbReference>
<keyword evidence="5 14" id="KW-0732">Signal</keyword>
<feature type="transmembrane region" description="Helical" evidence="13">
    <location>
        <begin position="674"/>
        <end position="699"/>
    </location>
</feature>
<comment type="subcellular location">
    <subcellularLocation>
        <location evidence="1">Membrane</location>
        <topology evidence="1">Multi-pass membrane protein</topology>
    </subcellularLocation>
</comment>
<feature type="domain" description="EGF-like" evidence="15">
    <location>
        <begin position="194"/>
        <end position="230"/>
    </location>
</feature>
<evidence type="ECO:0000256" key="14">
    <source>
        <dbReference type="SAM" id="SignalP"/>
    </source>
</evidence>
<evidence type="ECO:0000259" key="15">
    <source>
        <dbReference type="PROSITE" id="PS50026"/>
    </source>
</evidence>
<feature type="domain" description="EGF-like" evidence="15">
    <location>
        <begin position="327"/>
        <end position="363"/>
    </location>
</feature>
<evidence type="ECO:0000256" key="1">
    <source>
        <dbReference type="ARBA" id="ARBA00004141"/>
    </source>
</evidence>
<evidence type="ECO:0000256" key="9">
    <source>
        <dbReference type="ARBA" id="ARBA00023157"/>
    </source>
</evidence>
<evidence type="ECO:0000256" key="6">
    <source>
        <dbReference type="ARBA" id="ARBA00022737"/>
    </source>
</evidence>
<dbReference type="GO" id="GO:0016358">
    <property type="term" value="P:dendrite development"/>
    <property type="evidence" value="ECO:0007669"/>
    <property type="project" value="UniProtKB-ARBA"/>
</dbReference>
<dbReference type="PROSITE" id="PS00022">
    <property type="entry name" value="EGF_1"/>
    <property type="match status" value="3"/>
</dbReference>
<dbReference type="SMART" id="SM00181">
    <property type="entry name" value="EGF"/>
    <property type="match status" value="5"/>
</dbReference>
<evidence type="ECO:0000256" key="4">
    <source>
        <dbReference type="ARBA" id="ARBA00022692"/>
    </source>
</evidence>
<dbReference type="GO" id="GO:0048646">
    <property type="term" value="P:anatomical structure formation involved in morphogenesis"/>
    <property type="evidence" value="ECO:0007669"/>
    <property type="project" value="UniProtKB-ARBA"/>
</dbReference>
<feature type="disulfide bond" evidence="11">
    <location>
        <begin position="182"/>
        <end position="191"/>
    </location>
</feature>
<keyword evidence="2" id="KW-0217">Developmental protein</keyword>
<feature type="transmembrane region" description="Helical" evidence="13">
    <location>
        <begin position="636"/>
        <end position="654"/>
    </location>
</feature>
<feature type="transmembrane region" description="Helical" evidence="13">
    <location>
        <begin position="294"/>
        <end position="312"/>
    </location>
</feature>
<feature type="transmembrane region" description="Helical" evidence="13">
    <location>
        <begin position="720"/>
        <end position="741"/>
    </location>
</feature>
<feature type="chain" id="PRO_5030575215" description="EGF-like domain-containing protein" evidence="14">
    <location>
        <begin position="22"/>
        <end position="825"/>
    </location>
</feature>
<dbReference type="GO" id="GO:0001764">
    <property type="term" value="P:neuron migration"/>
    <property type="evidence" value="ECO:0007669"/>
    <property type="project" value="UniProtKB-ARBA"/>
</dbReference>
<feature type="compositionally biased region" description="Basic residues" evidence="12">
    <location>
        <begin position="435"/>
        <end position="444"/>
    </location>
</feature>
<proteinExistence type="predicted"/>
<keyword evidence="8 13" id="KW-0472">Membrane</keyword>
<dbReference type="AlphaFoldDB" id="A0A7R9JVX7"/>
<keyword evidence="3 11" id="KW-0245">EGF-like domain</keyword>
<dbReference type="PROSITE" id="PS01187">
    <property type="entry name" value="EGF_CA"/>
    <property type="match status" value="2"/>
</dbReference>
<dbReference type="Gene3D" id="1.20.1070.10">
    <property type="entry name" value="Rhodopsin 7-helix transmembrane proteins"/>
    <property type="match status" value="1"/>
</dbReference>
<dbReference type="PANTHER" id="PTHR24033:SF224">
    <property type="entry name" value="C-TYPE LECTIN"/>
    <property type="match status" value="1"/>
</dbReference>
<dbReference type="InterPro" id="IPR051830">
    <property type="entry name" value="NOTCH_homolog"/>
</dbReference>
<sequence>MQQVAVCCLNLLLHALSSRSALPLPVGTLFQKFVTCRSVVNGEFICSCLPGFYGEDCSLYNPCNSEKNPCYNGGLKTDMESRFEDLTKLQIPDWILDPFSFEAVDKLDNSLQTEFLDLKYDCEAKIIFKQSGYDDVSHSFSCKCQEGYHGITCQAYDPCSQSPCQNNAHCINISNSSYQCLCEAGYTGENCEVNINECASNLCENNASCIDGIEAYSCDCPLGYEGVTQLGFLERPIKPEEFIHKTTYRGSNKSLHQSILVYVQMCKDELWITKWPKLIMILVLSLTLTESKGYLLFVAIVIFYNTLLLFVWTSNYECSERDFCEHETNECFSRPCMNGGTCSDSFNQYFCSCPLGYSGDNCEHDIEQCPSETMETDRGSFKWLAIDHGLVAIIPCPYGTYRNDSTNLSEDIAQALSYAQNTLEPRDPTSNKPIANKHYKRHSKTASSGMKKFGDEEYYRSTKPYNTSLNLETISYLMEYDKEGIGYAIRICIIDDLGLVKWTEINTKACMDERSSIADELRIGLEQMTKDPSQIDAKMFVNATKQVKLILEYALNNIKDASINIPGEALLLASKRMTQEWLQDGIIIVNHSDLVVSCESTHMTAFSVLLDPSPNEPLPANHEFILTIISYIGSTLRLPVIIVSSTVIYDIAFYQSVESKYCFIRPRDQLVYNITYFGPACCLLAINVVVFVLVARVLFRNKMAGKMGSNSESGITMAQIRGAFTVMTLLGVTWTFGAFAFGELNAVRNSRHPDGSLCLLALNRSLTNYTIFDPRRLQGDTLLRAHAMHRTQQRITESAPVPINAPELEDGGGISSFNNAVYTSP</sequence>
<dbReference type="EMBL" id="OE840520">
    <property type="protein sequence ID" value="CAD7590975.1"/>
    <property type="molecule type" value="Genomic_DNA"/>
</dbReference>
<evidence type="ECO:0000256" key="12">
    <source>
        <dbReference type="SAM" id="MobiDB-lite"/>
    </source>
</evidence>
<keyword evidence="7 13" id="KW-1133">Transmembrane helix</keyword>
<comment type="caution">
    <text evidence="11">Lacks conserved residue(s) required for the propagation of feature annotation.</text>
</comment>
<dbReference type="InterPro" id="IPR001881">
    <property type="entry name" value="EGF-like_Ca-bd_dom"/>
</dbReference>
<keyword evidence="10" id="KW-0325">Glycoprotein</keyword>
<feature type="disulfide bond" evidence="11">
    <location>
        <begin position="353"/>
        <end position="362"/>
    </location>
</feature>
<dbReference type="Gene3D" id="2.10.25.10">
    <property type="entry name" value="Laminin"/>
    <property type="match status" value="4"/>
</dbReference>
<dbReference type="PROSITE" id="PS50026">
    <property type="entry name" value="EGF_3"/>
    <property type="match status" value="3"/>
</dbReference>
<dbReference type="InterPro" id="IPR018097">
    <property type="entry name" value="EGF_Ca-bd_CS"/>
</dbReference>
<dbReference type="InterPro" id="IPR000832">
    <property type="entry name" value="GPCR_2_secretin-like"/>
</dbReference>
<dbReference type="GO" id="GO:0009887">
    <property type="term" value="P:animal organ morphogenesis"/>
    <property type="evidence" value="ECO:0007669"/>
    <property type="project" value="UniProtKB-ARBA"/>
</dbReference>
<evidence type="ECO:0000256" key="5">
    <source>
        <dbReference type="ARBA" id="ARBA00022729"/>
    </source>
</evidence>
<dbReference type="PANTHER" id="PTHR24033">
    <property type="entry name" value="EGF-LIKE DOMAIN-CONTAINING PROTEIN"/>
    <property type="match status" value="1"/>
</dbReference>
<dbReference type="InterPro" id="IPR000742">
    <property type="entry name" value="EGF"/>
</dbReference>
<evidence type="ECO:0000256" key="13">
    <source>
        <dbReference type="SAM" id="Phobius"/>
    </source>
</evidence>
<dbReference type="GO" id="GO:0048667">
    <property type="term" value="P:cell morphogenesis involved in neuron differentiation"/>
    <property type="evidence" value="ECO:0007669"/>
    <property type="project" value="UniProtKB-ARBA"/>
</dbReference>
<dbReference type="PRINTS" id="PR00010">
    <property type="entry name" value="EGFBLOOD"/>
</dbReference>
<dbReference type="Pfam" id="PF00002">
    <property type="entry name" value="7tm_2"/>
    <property type="match status" value="1"/>
</dbReference>
<reference evidence="16" key="1">
    <citation type="submission" date="2020-11" db="EMBL/GenBank/DDBJ databases">
        <authorList>
            <person name="Tran Van P."/>
        </authorList>
    </citation>
    <scope>NUCLEOTIDE SEQUENCE</scope>
</reference>
<organism evidence="16">
    <name type="scientific">Timema genevievae</name>
    <name type="common">Walking stick</name>
    <dbReference type="NCBI Taxonomy" id="629358"/>
    <lineage>
        <taxon>Eukaryota</taxon>
        <taxon>Metazoa</taxon>
        <taxon>Ecdysozoa</taxon>
        <taxon>Arthropoda</taxon>
        <taxon>Hexapoda</taxon>
        <taxon>Insecta</taxon>
        <taxon>Pterygota</taxon>
        <taxon>Neoptera</taxon>
        <taxon>Polyneoptera</taxon>
        <taxon>Phasmatodea</taxon>
        <taxon>Timematodea</taxon>
        <taxon>Timematoidea</taxon>
        <taxon>Timematidae</taxon>
        <taxon>Timema</taxon>
    </lineage>
</organism>
<evidence type="ECO:0000256" key="8">
    <source>
        <dbReference type="ARBA" id="ARBA00023136"/>
    </source>
</evidence>
<dbReference type="GO" id="GO:0004930">
    <property type="term" value="F:G protein-coupled receptor activity"/>
    <property type="evidence" value="ECO:0007669"/>
    <property type="project" value="InterPro"/>
</dbReference>
<accession>A0A7R9JVX7</accession>
<evidence type="ECO:0000256" key="11">
    <source>
        <dbReference type="PROSITE-ProRule" id="PRU00076"/>
    </source>
</evidence>
<dbReference type="SUPFAM" id="SSF57196">
    <property type="entry name" value="EGF/Laminin"/>
    <property type="match status" value="3"/>
</dbReference>
<dbReference type="CDD" id="cd00054">
    <property type="entry name" value="EGF_CA"/>
    <property type="match status" value="3"/>
</dbReference>
<dbReference type="FunFam" id="2.10.25.10:FF:000122">
    <property type="entry name" value="Protein crumbs homolog 2"/>
    <property type="match status" value="1"/>
</dbReference>
<evidence type="ECO:0000256" key="2">
    <source>
        <dbReference type="ARBA" id="ARBA00022473"/>
    </source>
</evidence>
<dbReference type="GO" id="GO:0016020">
    <property type="term" value="C:membrane"/>
    <property type="evidence" value="ECO:0007669"/>
    <property type="project" value="UniProtKB-SubCell"/>
</dbReference>
<dbReference type="FunFam" id="2.10.25.10:FF:000309">
    <property type="entry name" value="Uncharacterized protein, isoform A"/>
    <property type="match status" value="1"/>
</dbReference>
<keyword evidence="6" id="KW-0677">Repeat</keyword>
<protein>
    <recommendedName>
        <fullName evidence="15">EGF-like domain-containing protein</fullName>
    </recommendedName>
</protein>
<keyword evidence="4 13" id="KW-0812">Transmembrane</keyword>
<evidence type="ECO:0000256" key="7">
    <source>
        <dbReference type="ARBA" id="ARBA00022989"/>
    </source>
</evidence>
<dbReference type="FunFam" id="2.10.25.10:FF:000172">
    <property type="entry name" value="FAT atypical cadherin 3"/>
    <property type="match status" value="1"/>
</dbReference>
<dbReference type="PROSITE" id="PS01186">
    <property type="entry name" value="EGF_2"/>
    <property type="match status" value="4"/>
</dbReference>
<evidence type="ECO:0000256" key="10">
    <source>
        <dbReference type="ARBA" id="ARBA00023180"/>
    </source>
</evidence>
<dbReference type="InterPro" id="IPR000152">
    <property type="entry name" value="EGF-type_Asp/Asn_hydroxyl_site"/>
</dbReference>
<feature type="signal peptide" evidence="14">
    <location>
        <begin position="1"/>
        <end position="21"/>
    </location>
</feature>
<dbReference type="Pfam" id="PF00008">
    <property type="entry name" value="EGF"/>
    <property type="match status" value="3"/>
</dbReference>
<feature type="domain" description="EGF-like" evidence="15">
    <location>
        <begin position="155"/>
        <end position="192"/>
    </location>
</feature>
<evidence type="ECO:0000313" key="16">
    <source>
        <dbReference type="EMBL" id="CAD7590975.1"/>
    </source>
</evidence>
<gene>
    <name evidence="16" type="ORF">TGEB3V08_LOCUS4400</name>
</gene>